<dbReference type="InterPro" id="IPR057251">
    <property type="entry name" value="FP_C"/>
</dbReference>
<dbReference type="Pfam" id="PF25298">
    <property type="entry name" value="Baculo_FP_2nd"/>
    <property type="match status" value="1"/>
</dbReference>
<proteinExistence type="predicted"/>
<protein>
    <recommendedName>
        <fullName evidence="1">FP protein C-terminal domain-containing protein</fullName>
    </recommendedName>
</protein>
<accession>A0A2A4JIS1</accession>
<evidence type="ECO:0000313" key="2">
    <source>
        <dbReference type="EMBL" id="PCG71995.1"/>
    </source>
</evidence>
<dbReference type="EMBL" id="NWSH01001240">
    <property type="protein sequence ID" value="PCG71995.1"/>
    <property type="molecule type" value="Genomic_DNA"/>
</dbReference>
<dbReference type="AlphaFoldDB" id="A0A2A4JIS1"/>
<evidence type="ECO:0000259" key="1">
    <source>
        <dbReference type="Pfam" id="PF25298"/>
    </source>
</evidence>
<name>A0A2A4JIS1_HELVI</name>
<reference evidence="2" key="1">
    <citation type="submission" date="2017-09" db="EMBL/GenBank/DDBJ databases">
        <title>Contemporary evolution of a Lepidopteran species, Heliothis virescens, in response to modern agricultural practices.</title>
        <authorList>
            <person name="Fritz M.L."/>
            <person name="Deyonke A.M."/>
            <person name="Papanicolaou A."/>
            <person name="Micinski S."/>
            <person name="Westbrook J."/>
            <person name="Gould F."/>
        </authorList>
    </citation>
    <scope>NUCLEOTIDE SEQUENCE [LARGE SCALE GENOMIC DNA]</scope>
    <source>
        <strain evidence="2">HvINT-</strain>
        <tissue evidence="2">Whole body</tissue>
    </source>
</reference>
<feature type="domain" description="FP protein C-terminal" evidence="1">
    <location>
        <begin position="235"/>
        <end position="286"/>
    </location>
</feature>
<gene>
    <name evidence="2" type="ORF">B5V51_1257</name>
</gene>
<sequence length="290" mass="32917">MEQSADMSVCELDDTGLMTTMDATPPNFVFARDKTISTEDFNNFKEEIKSMITTLWKEKRQEIISIPATLKEIQQSTLKIENSMLLLTAQHEELSKKIIELEDKSKKERDYIILLEEKIENLQMGTRKSNLEIKNVPRGPSETKDDLVQMVLCLSSAIGGTLTKTDIKDVYRVRGKKKESSNTPIVVETASTLIKTDILKLCKAFNTTRTYKLCAKHLGHRVAGDTPIFVSEQLTAKGARLHFLARDLVKAGKYKFCWTAYGRVYIRKSENSPIITIKSEAQVQQLFNSD</sequence>
<comment type="caution">
    <text evidence="2">The sequence shown here is derived from an EMBL/GenBank/DDBJ whole genome shotgun (WGS) entry which is preliminary data.</text>
</comment>
<organism evidence="2">
    <name type="scientific">Heliothis virescens</name>
    <name type="common">Tobacco budworm moth</name>
    <dbReference type="NCBI Taxonomy" id="7102"/>
    <lineage>
        <taxon>Eukaryota</taxon>
        <taxon>Metazoa</taxon>
        <taxon>Ecdysozoa</taxon>
        <taxon>Arthropoda</taxon>
        <taxon>Hexapoda</taxon>
        <taxon>Insecta</taxon>
        <taxon>Pterygota</taxon>
        <taxon>Neoptera</taxon>
        <taxon>Endopterygota</taxon>
        <taxon>Lepidoptera</taxon>
        <taxon>Glossata</taxon>
        <taxon>Ditrysia</taxon>
        <taxon>Noctuoidea</taxon>
        <taxon>Noctuidae</taxon>
        <taxon>Heliothinae</taxon>
        <taxon>Heliothis</taxon>
    </lineage>
</organism>